<dbReference type="PROSITE" id="PS50262">
    <property type="entry name" value="G_PROTEIN_RECEP_F1_2"/>
    <property type="match status" value="1"/>
</dbReference>
<dbReference type="Proteomes" id="UP000663828">
    <property type="component" value="Unassembled WGS sequence"/>
</dbReference>
<comment type="subcellular location">
    <subcellularLocation>
        <location evidence="1">Membrane</location>
    </subcellularLocation>
</comment>
<dbReference type="EMBL" id="CAJNOR010000626">
    <property type="protein sequence ID" value="CAF0965861.1"/>
    <property type="molecule type" value="Genomic_DNA"/>
</dbReference>
<dbReference type="InterPro" id="IPR000276">
    <property type="entry name" value="GPCR_Rhodpsn"/>
</dbReference>
<feature type="transmembrane region" description="Helical" evidence="5">
    <location>
        <begin position="97"/>
        <end position="119"/>
    </location>
</feature>
<gene>
    <name evidence="7" type="ORF">XAT740_LOCUS11403</name>
</gene>
<feature type="transmembrane region" description="Helical" evidence="5">
    <location>
        <begin position="182"/>
        <end position="204"/>
    </location>
</feature>
<evidence type="ECO:0000313" key="7">
    <source>
        <dbReference type="EMBL" id="CAF0965861.1"/>
    </source>
</evidence>
<dbReference type="InterPro" id="IPR052954">
    <property type="entry name" value="GPCR-Ligand_Int"/>
</dbReference>
<feature type="domain" description="G-protein coupled receptors family 1 profile" evidence="6">
    <location>
        <begin position="35"/>
        <end position="296"/>
    </location>
</feature>
<evidence type="ECO:0000256" key="5">
    <source>
        <dbReference type="SAM" id="Phobius"/>
    </source>
</evidence>
<organism evidence="7 8">
    <name type="scientific">Adineta ricciae</name>
    <name type="common">Rotifer</name>
    <dbReference type="NCBI Taxonomy" id="249248"/>
    <lineage>
        <taxon>Eukaryota</taxon>
        <taxon>Metazoa</taxon>
        <taxon>Spiralia</taxon>
        <taxon>Gnathifera</taxon>
        <taxon>Rotifera</taxon>
        <taxon>Eurotatoria</taxon>
        <taxon>Bdelloidea</taxon>
        <taxon>Adinetida</taxon>
        <taxon>Adinetidae</taxon>
        <taxon>Adineta</taxon>
    </lineage>
</organism>
<evidence type="ECO:0000313" key="8">
    <source>
        <dbReference type="Proteomes" id="UP000663828"/>
    </source>
</evidence>
<dbReference type="SUPFAM" id="SSF81321">
    <property type="entry name" value="Family A G protein-coupled receptor-like"/>
    <property type="match status" value="1"/>
</dbReference>
<evidence type="ECO:0000256" key="1">
    <source>
        <dbReference type="ARBA" id="ARBA00004370"/>
    </source>
</evidence>
<reference evidence="7" key="1">
    <citation type="submission" date="2021-02" db="EMBL/GenBank/DDBJ databases">
        <authorList>
            <person name="Nowell W R."/>
        </authorList>
    </citation>
    <scope>NUCLEOTIDE SEQUENCE</scope>
</reference>
<feature type="transmembrane region" description="Helical" evidence="5">
    <location>
        <begin position="56"/>
        <end position="77"/>
    </location>
</feature>
<feature type="transmembrane region" description="Helical" evidence="5">
    <location>
        <begin position="233"/>
        <end position="256"/>
    </location>
</feature>
<evidence type="ECO:0000256" key="4">
    <source>
        <dbReference type="ARBA" id="ARBA00023136"/>
    </source>
</evidence>
<evidence type="ECO:0000259" key="6">
    <source>
        <dbReference type="PROSITE" id="PS50262"/>
    </source>
</evidence>
<keyword evidence="4 5" id="KW-0472">Membrane</keyword>
<dbReference type="GO" id="GO:0004930">
    <property type="term" value="F:G protein-coupled receptor activity"/>
    <property type="evidence" value="ECO:0007669"/>
    <property type="project" value="InterPro"/>
</dbReference>
<proteinExistence type="predicted"/>
<dbReference type="PANTHER" id="PTHR46641">
    <property type="entry name" value="FMRFAMIDE RECEPTOR-RELATED"/>
    <property type="match status" value="1"/>
</dbReference>
<dbReference type="Pfam" id="PF00001">
    <property type="entry name" value="7tm_1"/>
    <property type="match status" value="1"/>
</dbReference>
<feature type="transmembrane region" description="Helical" evidence="5">
    <location>
        <begin position="140"/>
        <end position="162"/>
    </location>
</feature>
<dbReference type="InterPro" id="IPR017452">
    <property type="entry name" value="GPCR_Rhodpsn_7TM"/>
</dbReference>
<keyword evidence="3 5" id="KW-1133">Transmembrane helix</keyword>
<evidence type="ECO:0000256" key="3">
    <source>
        <dbReference type="ARBA" id="ARBA00022989"/>
    </source>
</evidence>
<keyword evidence="8" id="KW-1185">Reference proteome</keyword>
<evidence type="ECO:0000256" key="2">
    <source>
        <dbReference type="ARBA" id="ARBA00022692"/>
    </source>
</evidence>
<feature type="transmembrane region" description="Helical" evidence="5">
    <location>
        <begin position="20"/>
        <end position="44"/>
    </location>
</feature>
<dbReference type="GO" id="GO:0016020">
    <property type="term" value="C:membrane"/>
    <property type="evidence" value="ECO:0007669"/>
    <property type="project" value="UniProtKB-SubCell"/>
</dbReference>
<sequence length="322" mass="37030">MPLSLEVSYSTWLDDVTVQLNRYLGLFIFVFGIIGNIFNIFVLSEKTLRFNPCSRLFRCSSIASILASSFGLTTRILSSWNIDLSGTNSYLCKFRGLMAFSSSTVTFWLIAFATIDRWLASSILPSRRRQSTIKNAQRTTFAIVCLSTALYFHLIFCYDANLVDTPMKCYSKSPECRFLTDLSFALITILCPLVIMIIFGFMTISNIRQAHYRTVRQSVYFPARQRKQVDRQLLTMLLLQVTLLLILSLPLPIQRFYSTFTSSDSKSIQQKSIDNFFYNSSLLLIYVANSVPFYIYTISGGSTFRKALKNVFKRCRLMIIRR</sequence>
<keyword evidence="2 5" id="KW-0812">Transmembrane</keyword>
<comment type="caution">
    <text evidence="7">The sequence shown here is derived from an EMBL/GenBank/DDBJ whole genome shotgun (WGS) entry which is preliminary data.</text>
</comment>
<dbReference type="AlphaFoldDB" id="A0A814E8Y1"/>
<accession>A0A814E8Y1</accession>
<name>A0A814E8Y1_ADIRI</name>
<feature type="transmembrane region" description="Helical" evidence="5">
    <location>
        <begin position="276"/>
        <end position="296"/>
    </location>
</feature>
<protein>
    <recommendedName>
        <fullName evidence="6">G-protein coupled receptors family 1 profile domain-containing protein</fullName>
    </recommendedName>
</protein>
<dbReference type="Gene3D" id="1.20.1070.10">
    <property type="entry name" value="Rhodopsin 7-helix transmembrane proteins"/>
    <property type="match status" value="1"/>
</dbReference>